<gene>
    <name evidence="1" type="ORF">GCM10020260_00510</name>
</gene>
<dbReference type="Proteomes" id="UP001501736">
    <property type="component" value="Unassembled WGS sequence"/>
</dbReference>
<evidence type="ECO:0000313" key="2">
    <source>
        <dbReference type="Proteomes" id="UP001501736"/>
    </source>
</evidence>
<organism evidence="1 2">
    <name type="scientific">Nesterenkonia halobia</name>
    <dbReference type="NCBI Taxonomy" id="37922"/>
    <lineage>
        <taxon>Bacteria</taxon>
        <taxon>Bacillati</taxon>
        <taxon>Actinomycetota</taxon>
        <taxon>Actinomycetes</taxon>
        <taxon>Micrococcales</taxon>
        <taxon>Micrococcaceae</taxon>
        <taxon>Nesterenkonia</taxon>
    </lineage>
</organism>
<keyword evidence="2" id="KW-1185">Reference proteome</keyword>
<comment type="caution">
    <text evidence="1">The sequence shown here is derived from an EMBL/GenBank/DDBJ whole genome shotgun (WGS) entry which is preliminary data.</text>
</comment>
<dbReference type="EMBL" id="BAAAYG010000001">
    <property type="protein sequence ID" value="GAA3278431.1"/>
    <property type="molecule type" value="Genomic_DNA"/>
</dbReference>
<name>A0ABP6R7I9_9MICC</name>
<proteinExistence type="predicted"/>
<sequence length="61" mass="6656">MLSETERQMVVDALLDVEFEEGGPLPRGLAEEVADGQLRLTDRGTTASVKRRCGQTEAHGE</sequence>
<protein>
    <submittedName>
        <fullName evidence="1">Uncharacterized protein</fullName>
    </submittedName>
</protein>
<reference evidence="2" key="1">
    <citation type="journal article" date="2019" name="Int. J. Syst. Evol. Microbiol.">
        <title>The Global Catalogue of Microorganisms (GCM) 10K type strain sequencing project: providing services to taxonomists for standard genome sequencing and annotation.</title>
        <authorList>
            <consortium name="The Broad Institute Genomics Platform"/>
            <consortium name="The Broad Institute Genome Sequencing Center for Infectious Disease"/>
            <person name="Wu L."/>
            <person name="Ma J."/>
        </authorList>
    </citation>
    <scope>NUCLEOTIDE SEQUENCE [LARGE SCALE GENOMIC DNA]</scope>
    <source>
        <strain evidence="2">JCM 11483</strain>
    </source>
</reference>
<accession>A0ABP6R7I9</accession>
<evidence type="ECO:0000313" key="1">
    <source>
        <dbReference type="EMBL" id="GAA3278431.1"/>
    </source>
</evidence>